<gene>
    <name evidence="2" type="primary">med30_1</name>
    <name evidence="1" type="synonym">med30_0</name>
    <name evidence="1" type="ORF">g.28406</name>
    <name evidence="2" type="ORF">g.28419</name>
</gene>
<sequence length="178" mass="19677">MAAPVPFSSMPMVTGPVTATATTATLAPTPQEAELCPDIIEAIGERIHPERKFAQEIHSLLAVGVEKVVTKGLPTENRKALFEKFLMPKICIFLDPPKLNGALSFLPETVTKRDKRIVEKQERIAASISGLLEVIRKLSGVKESEKIFLTEITELLWGTVHLLSDFQYVESNVRQALI</sequence>
<reference evidence="2" key="1">
    <citation type="submission" date="2015-01" db="EMBL/GenBank/DDBJ databases">
        <title>Transcriptome Assembly of Fopius arisanus.</title>
        <authorList>
            <person name="Geib S."/>
        </authorList>
    </citation>
    <scope>NUCLEOTIDE SEQUENCE</scope>
</reference>
<name>A0A0C9RBT1_9HYME</name>
<evidence type="ECO:0000313" key="2">
    <source>
        <dbReference type="EMBL" id="JAG83796.1"/>
    </source>
</evidence>
<protein>
    <submittedName>
        <fullName evidence="1">Med30_0 protein</fullName>
    </submittedName>
    <submittedName>
        <fullName evidence="2">Med30_1 protein</fullName>
    </submittedName>
</protein>
<accession>A0A0C9RBT1</accession>
<dbReference type="EMBL" id="GBYB01014028">
    <property type="protein sequence ID" value="JAG83795.1"/>
    <property type="molecule type" value="Transcribed_RNA"/>
</dbReference>
<evidence type="ECO:0000313" key="1">
    <source>
        <dbReference type="EMBL" id="JAG83795.1"/>
    </source>
</evidence>
<organism evidence="2">
    <name type="scientific">Fopius arisanus</name>
    <dbReference type="NCBI Taxonomy" id="64838"/>
    <lineage>
        <taxon>Eukaryota</taxon>
        <taxon>Metazoa</taxon>
        <taxon>Ecdysozoa</taxon>
        <taxon>Arthropoda</taxon>
        <taxon>Hexapoda</taxon>
        <taxon>Insecta</taxon>
        <taxon>Pterygota</taxon>
        <taxon>Neoptera</taxon>
        <taxon>Endopterygota</taxon>
        <taxon>Hymenoptera</taxon>
        <taxon>Apocrita</taxon>
        <taxon>Ichneumonoidea</taxon>
        <taxon>Braconidae</taxon>
        <taxon>Opiinae</taxon>
        <taxon>Fopius</taxon>
    </lineage>
</organism>
<proteinExistence type="predicted"/>
<dbReference type="EMBL" id="GBYB01014029">
    <property type="protein sequence ID" value="JAG83796.1"/>
    <property type="molecule type" value="Transcribed_RNA"/>
</dbReference>
<dbReference type="AlphaFoldDB" id="A0A0C9RBT1"/>